<keyword evidence="3 10" id="KW-0349">Heme</keyword>
<dbReference type="GO" id="GO:0046872">
    <property type="term" value="F:metal ion binding"/>
    <property type="evidence" value="ECO:0007669"/>
    <property type="project" value="UniProtKB-KW"/>
</dbReference>
<keyword evidence="9 10" id="KW-0456">Lyase</keyword>
<evidence type="ECO:0000256" key="4">
    <source>
        <dbReference type="ARBA" id="ARBA00022723"/>
    </source>
</evidence>
<keyword evidence="4 10" id="KW-0479">Metal-binding</keyword>
<keyword evidence="8 10" id="KW-0472">Membrane</keyword>
<organism evidence="11 12">
    <name type="scientific">Phytophthora pseudosyringae</name>
    <dbReference type="NCBI Taxonomy" id="221518"/>
    <lineage>
        <taxon>Eukaryota</taxon>
        <taxon>Sar</taxon>
        <taxon>Stramenopiles</taxon>
        <taxon>Oomycota</taxon>
        <taxon>Peronosporomycetes</taxon>
        <taxon>Peronosporales</taxon>
        <taxon>Peronosporaceae</taxon>
        <taxon>Phytophthora</taxon>
    </lineage>
</organism>
<dbReference type="AlphaFoldDB" id="A0A8T1WPX2"/>
<dbReference type="GO" id="GO:0005743">
    <property type="term" value="C:mitochondrial inner membrane"/>
    <property type="evidence" value="ECO:0007669"/>
    <property type="project" value="UniProtKB-SubCell"/>
</dbReference>
<dbReference type="OrthoDB" id="4243at2759"/>
<evidence type="ECO:0000256" key="10">
    <source>
        <dbReference type="RuleBase" id="RU363130"/>
    </source>
</evidence>
<evidence type="ECO:0000256" key="7">
    <source>
        <dbReference type="ARBA" id="ARBA00023128"/>
    </source>
</evidence>
<gene>
    <name evidence="11" type="ORF">PHYPSEUDO_000097</name>
</gene>
<comment type="similarity">
    <text evidence="2 10">Belongs to the cytochrome c-type heme lyase family.</text>
</comment>
<evidence type="ECO:0000256" key="3">
    <source>
        <dbReference type="ARBA" id="ARBA00022617"/>
    </source>
</evidence>
<dbReference type="EMBL" id="JAGDFM010000001">
    <property type="protein sequence ID" value="KAG7393920.1"/>
    <property type="molecule type" value="Genomic_DNA"/>
</dbReference>
<keyword evidence="12" id="KW-1185">Reference proteome</keyword>
<dbReference type="Proteomes" id="UP000694044">
    <property type="component" value="Unassembled WGS sequence"/>
</dbReference>
<evidence type="ECO:0000256" key="1">
    <source>
        <dbReference type="ARBA" id="ARBA00004273"/>
    </source>
</evidence>
<comment type="caution">
    <text evidence="11">The sequence shown here is derived from an EMBL/GenBank/DDBJ whole genome shotgun (WGS) entry which is preliminary data.</text>
</comment>
<keyword evidence="5 10" id="KW-0999">Mitochondrion inner membrane</keyword>
<evidence type="ECO:0000256" key="8">
    <source>
        <dbReference type="ARBA" id="ARBA00023136"/>
    </source>
</evidence>
<keyword evidence="6 10" id="KW-0408">Iron</keyword>
<evidence type="ECO:0000313" key="11">
    <source>
        <dbReference type="EMBL" id="KAG7393920.1"/>
    </source>
</evidence>
<reference evidence="11" key="1">
    <citation type="submission" date="2021-02" db="EMBL/GenBank/DDBJ databases">
        <authorList>
            <person name="Palmer J.M."/>
        </authorList>
    </citation>
    <scope>NUCLEOTIDE SEQUENCE</scope>
    <source>
        <strain evidence="11">SCRP734</strain>
    </source>
</reference>
<evidence type="ECO:0000313" key="12">
    <source>
        <dbReference type="Proteomes" id="UP000694044"/>
    </source>
</evidence>
<comment type="function">
    <text evidence="10">Lyase that catalyzes the covalent linking of the heme group to the cytochrome C apoprotein to produce the mature functional cytochrome.</text>
</comment>
<dbReference type="GO" id="GO:0004408">
    <property type="term" value="F:holocytochrome-c synthase activity"/>
    <property type="evidence" value="ECO:0007669"/>
    <property type="project" value="UniProtKB-EC"/>
</dbReference>
<protein>
    <recommendedName>
        <fullName evidence="10">Holocytochrome c-type synthase</fullName>
        <ecNumber evidence="10">4.4.1.17</ecNumber>
    </recommendedName>
</protein>
<dbReference type="PANTHER" id="PTHR12743:SF8">
    <property type="entry name" value="PROTEIN HRI1"/>
    <property type="match status" value="1"/>
</dbReference>
<comment type="catalytic activity">
    <reaction evidence="10">
        <text>holo-[cytochrome c] = apo-[cytochrome c] + heme b</text>
        <dbReference type="Rhea" id="RHEA:22648"/>
        <dbReference type="Rhea" id="RHEA-COMP:10725"/>
        <dbReference type="Rhea" id="RHEA-COMP:10726"/>
        <dbReference type="ChEBI" id="CHEBI:29950"/>
        <dbReference type="ChEBI" id="CHEBI:60344"/>
        <dbReference type="ChEBI" id="CHEBI:83739"/>
        <dbReference type="EC" id="4.4.1.17"/>
    </reaction>
</comment>
<dbReference type="Pfam" id="PF01265">
    <property type="entry name" value="Cyto_heme_lyase"/>
    <property type="match status" value="1"/>
</dbReference>
<dbReference type="EC" id="4.4.1.17" evidence="10"/>
<proteinExistence type="inferred from homology"/>
<keyword evidence="7 10" id="KW-0496">Mitochondrion</keyword>
<accession>A0A8T1WPX2</accession>
<dbReference type="InterPro" id="IPR000511">
    <property type="entry name" value="Holocyt_c/c1_synthase"/>
</dbReference>
<evidence type="ECO:0000256" key="2">
    <source>
        <dbReference type="ARBA" id="ARBA00007255"/>
    </source>
</evidence>
<evidence type="ECO:0000256" key="5">
    <source>
        <dbReference type="ARBA" id="ARBA00022792"/>
    </source>
</evidence>
<dbReference type="PANTHER" id="PTHR12743">
    <property type="entry name" value="CYTOCHROME C1 HEME LYASE"/>
    <property type="match status" value="1"/>
</dbReference>
<comment type="subcellular location">
    <subcellularLocation>
        <location evidence="1 10">Mitochondrion inner membrane</location>
    </subcellularLocation>
</comment>
<name>A0A8T1WPX2_9STRA</name>
<evidence type="ECO:0000256" key="6">
    <source>
        <dbReference type="ARBA" id="ARBA00023004"/>
    </source>
</evidence>
<evidence type="ECO:0000256" key="9">
    <source>
        <dbReference type="ARBA" id="ARBA00023239"/>
    </source>
</evidence>
<dbReference type="PROSITE" id="PS00822">
    <property type="entry name" value="CYTO_HEME_LYASE_2"/>
    <property type="match status" value="1"/>
</dbReference>
<sequence length="525" mass="57310">MVLRRSSAALKLPTTNARPEASRANQTAVTSENACRAMLHRTDVETNSAYWNLEAMVSSLSSLVFLSAVCRNVVGVRPVAAAVVCADGGGGFAPPNVAISINSLASRSFFTTNVVAKSSLRVFDMGNQVSTPATTVAATAAASQQGGCPVQHDAKKAPEGCPVQHDTKPLVGDAMTGGCPVVKDGKEDKEVYNVYGQRIDPTNMMPYNPNQDPNAEQRYPLQQGRVQSTIPKGGTEGTWLYPSEQMFFNALRRKGKGEDVHEGDVKAIVSIHNNMNERAWAQVENYEKVCHPDLESSKLLKFCGRPDTLTPIAWVKSMIGYGKPFDRHDWTVMRSDNTQVRYVIDYYFDDDKSEQDEVPELHSEDKVKSISMYARPAVDSVGALVDRIKFPVMGFLNGLKGPDLISRSALVERAQEDKDALEPLSVEEVEQTFAKVKNTCQSCMQEIKTCSNEVQCSQAAMALQLCMGRIICPPQATAFTKALEGGDEAAVEAAFDAMNSSLEQFQERGASAMQEQAVRESLAKK</sequence>